<evidence type="ECO:0000313" key="5">
    <source>
        <dbReference type="Proteomes" id="UP001596512"/>
    </source>
</evidence>
<reference evidence="2" key="1">
    <citation type="journal article" date="2014" name="Int. J. Syst. Evol. Microbiol.">
        <title>Complete genome of a new Firmicutes species belonging to the dominant human colonic microbiota ('Ruminococcus bicirculans') reveals two chromosomes and a selective capacity to utilize plant glucans.</title>
        <authorList>
            <consortium name="NISC Comparative Sequencing Program"/>
            <person name="Wegmann U."/>
            <person name="Louis P."/>
            <person name="Goesmann A."/>
            <person name="Henrissat B."/>
            <person name="Duncan S.H."/>
            <person name="Flint H.J."/>
        </authorList>
    </citation>
    <scope>NUCLEOTIDE SEQUENCE</scope>
    <source>
        <strain evidence="2">JCM 17695</strain>
    </source>
</reference>
<proteinExistence type="predicted"/>
<protein>
    <submittedName>
        <fullName evidence="2">Uncharacterized protein</fullName>
    </submittedName>
</protein>
<gene>
    <name evidence="2" type="ORF">ACFQV2_00080</name>
    <name evidence="3" type="ORF">ACFQV2_00230</name>
    <name evidence="4" type="ORF">ACFQV2_02270</name>
</gene>
<keyword evidence="1" id="KW-0472">Membrane</keyword>
<accession>A0ABW2TI85</accession>
<keyword evidence="1" id="KW-1133">Transmembrane helix</keyword>
<comment type="caution">
    <text evidence="2">The sequence shown here is derived from an EMBL/GenBank/DDBJ whole genome shotgun (WGS) entry which is preliminary data.</text>
</comment>
<evidence type="ECO:0000313" key="2">
    <source>
        <dbReference type="EMBL" id="MFC7612303.1"/>
    </source>
</evidence>
<evidence type="ECO:0000313" key="4">
    <source>
        <dbReference type="EMBL" id="MFC7612649.1"/>
    </source>
</evidence>
<evidence type="ECO:0000313" key="3">
    <source>
        <dbReference type="EMBL" id="MFC7612332.1"/>
    </source>
</evidence>
<feature type="transmembrane region" description="Helical" evidence="1">
    <location>
        <begin position="20"/>
        <end position="41"/>
    </location>
</feature>
<dbReference type="EMBL" id="JBHTEY010000004">
    <property type="protein sequence ID" value="MFC7612649.1"/>
    <property type="molecule type" value="Genomic_DNA"/>
</dbReference>
<organism evidence="2 5">
    <name type="scientific">Actinokineospora soli</name>
    <dbReference type="NCBI Taxonomy" id="1048753"/>
    <lineage>
        <taxon>Bacteria</taxon>
        <taxon>Bacillati</taxon>
        <taxon>Actinomycetota</taxon>
        <taxon>Actinomycetes</taxon>
        <taxon>Pseudonocardiales</taxon>
        <taxon>Pseudonocardiaceae</taxon>
        <taxon>Actinokineospora</taxon>
    </lineage>
</organism>
<dbReference type="EMBL" id="JBHTEY010000001">
    <property type="protein sequence ID" value="MFC7612332.1"/>
    <property type="molecule type" value="Genomic_DNA"/>
</dbReference>
<name>A0ABW2TI85_9PSEU</name>
<reference evidence="5" key="2">
    <citation type="journal article" date="2019" name="Int. J. Syst. Evol. Microbiol.">
        <title>The Global Catalogue of Microorganisms (GCM) 10K type strain sequencing project: providing services to taxonomists for standard genome sequencing and annotation.</title>
        <authorList>
            <consortium name="The Broad Institute Genomics Platform"/>
            <consortium name="The Broad Institute Genome Sequencing Center for Infectious Disease"/>
            <person name="Wu L."/>
            <person name="Ma J."/>
        </authorList>
    </citation>
    <scope>NUCLEOTIDE SEQUENCE [LARGE SCALE GENOMIC DNA]</scope>
    <source>
        <strain evidence="5">JCM 17695</strain>
    </source>
</reference>
<sequence length="55" mass="5681">MTTAHAPQGKPWRATVAQWAPGLLVALAAGVATAHGIYEVAAAAGRPRRSRGCTR</sequence>
<dbReference type="EMBL" id="JBHTEY010000001">
    <property type="protein sequence ID" value="MFC7612303.1"/>
    <property type="molecule type" value="Genomic_DNA"/>
</dbReference>
<keyword evidence="1" id="KW-0812">Transmembrane</keyword>
<evidence type="ECO:0000256" key="1">
    <source>
        <dbReference type="SAM" id="Phobius"/>
    </source>
</evidence>
<dbReference type="Proteomes" id="UP001596512">
    <property type="component" value="Unassembled WGS sequence"/>
</dbReference>
<reference evidence="2" key="3">
    <citation type="submission" date="2024-09" db="EMBL/GenBank/DDBJ databases">
        <authorList>
            <person name="Sun Q."/>
            <person name="Mori K."/>
        </authorList>
    </citation>
    <scope>NUCLEOTIDE SEQUENCE</scope>
    <source>
        <strain evidence="2">JCM 17695</strain>
    </source>
</reference>
<keyword evidence="5" id="KW-1185">Reference proteome</keyword>